<evidence type="ECO:0000259" key="3">
    <source>
        <dbReference type="Pfam" id="PF21783"/>
    </source>
</evidence>
<dbReference type="PANTHER" id="PTHR47197">
    <property type="entry name" value="PROTEIN NIRF"/>
    <property type="match status" value="1"/>
</dbReference>
<proteinExistence type="predicted"/>
<evidence type="ECO:0000313" key="4">
    <source>
        <dbReference type="EMBL" id="RCW76099.1"/>
    </source>
</evidence>
<gene>
    <name evidence="4" type="ORF">DES41_101703</name>
</gene>
<dbReference type="Proteomes" id="UP000252884">
    <property type="component" value="Unassembled WGS sequence"/>
</dbReference>
<evidence type="ECO:0000256" key="2">
    <source>
        <dbReference type="SAM" id="SignalP"/>
    </source>
</evidence>
<feature type="chain" id="PRO_5016935234" evidence="2">
    <location>
        <begin position="27"/>
        <end position="328"/>
    </location>
</feature>
<dbReference type="AlphaFoldDB" id="A0A368Y8Q3"/>
<dbReference type="Pfam" id="PF21783">
    <property type="entry name" value="YNCE"/>
    <property type="match status" value="1"/>
</dbReference>
<dbReference type="Gene3D" id="2.130.10.10">
    <property type="entry name" value="YVTN repeat-like/Quinoprotein amine dehydrogenase"/>
    <property type="match status" value="2"/>
</dbReference>
<name>A0A368Y8Q3_9BURK</name>
<keyword evidence="5" id="KW-1185">Reference proteome</keyword>
<feature type="signal peptide" evidence="2">
    <location>
        <begin position="1"/>
        <end position="26"/>
    </location>
</feature>
<comment type="caution">
    <text evidence="4">The sequence shown here is derived from an EMBL/GenBank/DDBJ whole genome shotgun (WGS) entry which is preliminary data.</text>
</comment>
<keyword evidence="1 2" id="KW-0732">Signal</keyword>
<dbReference type="PANTHER" id="PTHR47197:SF3">
    <property type="entry name" value="DIHYDRO-HEME D1 DEHYDROGENASE"/>
    <property type="match status" value="1"/>
</dbReference>
<evidence type="ECO:0000313" key="5">
    <source>
        <dbReference type="Proteomes" id="UP000252884"/>
    </source>
</evidence>
<reference evidence="4 5" key="1">
    <citation type="submission" date="2018-07" db="EMBL/GenBank/DDBJ databases">
        <title>Genomic Encyclopedia of Type Strains, Phase IV (KMG-IV): sequencing the most valuable type-strain genomes for metagenomic binning, comparative biology and taxonomic classification.</title>
        <authorList>
            <person name="Goeker M."/>
        </authorList>
    </citation>
    <scope>NUCLEOTIDE SEQUENCE [LARGE SCALE GENOMIC DNA]</scope>
    <source>
        <strain evidence="4 5">DSM 21634</strain>
    </source>
</reference>
<accession>A0A368Y8Q3</accession>
<protein>
    <submittedName>
        <fullName evidence="4">YVTN family beta-propeller protein</fullName>
    </submittedName>
</protein>
<evidence type="ECO:0000256" key="1">
    <source>
        <dbReference type="ARBA" id="ARBA00022729"/>
    </source>
</evidence>
<dbReference type="InterPro" id="IPR011045">
    <property type="entry name" value="N2O_reductase_N"/>
</dbReference>
<dbReference type="RefSeq" id="WP_425466332.1">
    <property type="nucleotide sequence ID" value="NZ_QPJK01000001.1"/>
</dbReference>
<organism evidence="4 5">
    <name type="scientific">Pseudorhodoferax soli</name>
    <dbReference type="NCBI Taxonomy" id="545864"/>
    <lineage>
        <taxon>Bacteria</taxon>
        <taxon>Pseudomonadati</taxon>
        <taxon>Pseudomonadota</taxon>
        <taxon>Betaproteobacteria</taxon>
        <taxon>Burkholderiales</taxon>
        <taxon>Comamonadaceae</taxon>
    </lineage>
</organism>
<feature type="domain" description="YNCE-like beta-propeller" evidence="3">
    <location>
        <begin position="15"/>
        <end position="328"/>
    </location>
</feature>
<dbReference type="EMBL" id="QPJK01000001">
    <property type="protein sequence ID" value="RCW76099.1"/>
    <property type="molecule type" value="Genomic_DNA"/>
</dbReference>
<dbReference type="SUPFAM" id="SSF50974">
    <property type="entry name" value="Nitrous oxide reductase, N-terminal domain"/>
    <property type="match status" value="1"/>
</dbReference>
<dbReference type="InterPro" id="IPR015943">
    <property type="entry name" value="WD40/YVTN_repeat-like_dom_sf"/>
</dbReference>
<dbReference type="InterPro" id="IPR051200">
    <property type="entry name" value="Host-pathogen_enzymatic-act"/>
</dbReference>
<sequence>MKSSFLLRLGAALLALAVLSPLAAHAQRPPVFVLNSLDASVSVIDPVSWQETRRIATGKEPHHLYMTPDEKSVIVANALSDTLTFIDPRTAEVQKVVPGIVDPYHLRFSPDMKWLVIAANRLNHVDLYRWNGHDMQLARRLQTGRTPSHIWIDARSTTAYVSVQDSDELIAVDLATQQIRWQVPTGKMPADVFGTPDGKSLLVGLTGADGVQVFDISGKEPRASKLIKTGNGAHAFRSAGDGRHVFVSNRVANTISKIDLQTLEAVASYVAPGGPDCMDVSADGRLLYFTARWARKLSVLDLQTGKLVQQVKVGRSPHGVWTLDHATR</sequence>
<dbReference type="InterPro" id="IPR048433">
    <property type="entry name" value="YNCE-like_beta-prop"/>
</dbReference>